<gene>
    <name evidence="1" type="ORF">Pa4123_24160</name>
</gene>
<keyword evidence="2" id="KW-1185">Reference proteome</keyword>
<reference evidence="1" key="1">
    <citation type="submission" date="2022-12" db="EMBL/GenBank/DDBJ databases">
        <title>New Phytohabitans aurantiacus sp. RD004123 nov., an actinomycete isolated from soil.</title>
        <authorList>
            <person name="Triningsih D.W."/>
            <person name="Harunari E."/>
            <person name="Igarashi Y."/>
        </authorList>
    </citation>
    <scope>NUCLEOTIDE SEQUENCE</scope>
    <source>
        <strain evidence="1">RD004123</strain>
    </source>
</reference>
<comment type="caution">
    <text evidence="1">The sequence shown here is derived from an EMBL/GenBank/DDBJ whole genome shotgun (WGS) entry which is preliminary data.</text>
</comment>
<name>A0ABQ5QTA2_9ACTN</name>
<evidence type="ECO:0000313" key="1">
    <source>
        <dbReference type="EMBL" id="GLH97141.1"/>
    </source>
</evidence>
<protein>
    <submittedName>
        <fullName evidence="1">Uncharacterized protein</fullName>
    </submittedName>
</protein>
<proteinExistence type="predicted"/>
<sequence length="72" mass="7830">MTAGRRYRSTCRPGPVEVADIHPGRCTTCGDPLAWVGEPGSARIHAWSGRLGLPHRPYDHPATCPQPEESPL</sequence>
<dbReference type="EMBL" id="BSDI01000009">
    <property type="protein sequence ID" value="GLH97141.1"/>
    <property type="molecule type" value="Genomic_DNA"/>
</dbReference>
<dbReference type="Proteomes" id="UP001144280">
    <property type="component" value="Unassembled WGS sequence"/>
</dbReference>
<accession>A0ABQ5QTA2</accession>
<evidence type="ECO:0000313" key="2">
    <source>
        <dbReference type="Proteomes" id="UP001144280"/>
    </source>
</evidence>
<organism evidence="1 2">
    <name type="scientific">Phytohabitans aurantiacus</name>
    <dbReference type="NCBI Taxonomy" id="3016789"/>
    <lineage>
        <taxon>Bacteria</taxon>
        <taxon>Bacillati</taxon>
        <taxon>Actinomycetota</taxon>
        <taxon>Actinomycetes</taxon>
        <taxon>Micromonosporales</taxon>
        <taxon>Micromonosporaceae</taxon>
    </lineage>
</organism>